<organism evidence="3">
    <name type="scientific">Leptospirillum ferriphilum</name>
    <dbReference type="NCBI Taxonomy" id="178606"/>
    <lineage>
        <taxon>Bacteria</taxon>
        <taxon>Pseudomonadati</taxon>
        <taxon>Nitrospirota</taxon>
        <taxon>Nitrospiria</taxon>
        <taxon>Nitrospirales</taxon>
        <taxon>Nitrospiraceae</taxon>
        <taxon>Leptospirillum</taxon>
    </lineage>
</organism>
<evidence type="ECO:0000313" key="3">
    <source>
        <dbReference type="EMBL" id="HFT93579.1"/>
    </source>
</evidence>
<dbReference type="EMBL" id="DTMM01000133">
    <property type="protein sequence ID" value="HFT93579.1"/>
    <property type="molecule type" value="Genomic_DNA"/>
</dbReference>
<dbReference type="Pfam" id="PF13320">
    <property type="entry name" value="GH123_cat"/>
    <property type="match status" value="1"/>
</dbReference>
<evidence type="ECO:0000259" key="2">
    <source>
        <dbReference type="Pfam" id="PF13320"/>
    </source>
</evidence>
<feature type="domain" description="Glycoside hydrolase 123 catalytic" evidence="2">
    <location>
        <begin position="309"/>
        <end position="519"/>
    </location>
</feature>
<comment type="caution">
    <text evidence="3">The sequence shown here is derived from an EMBL/GenBank/DDBJ whole genome shotgun (WGS) entry which is preliminary data.</text>
</comment>
<name>A0A7C3LTQ3_9BACT</name>
<dbReference type="AlphaFoldDB" id="A0A7C3LTQ3"/>
<sequence>MTWIAPLSDRVQPQDMPPSSLTGVQNSSPPIHLVGLRGETLSFQVVIRSSQDVSNIHVDFSVNHDSPTASCITTHRFLEYYEHFTASDVKYGPIHPHDIPDPLIPFHDPYTPGRVIVSRIHVGPDFNQPVWLDITYSKNCLPGKYDGRMIVRSGEQIFRSTPVEFEILKPVLPDTAPISRWMELYVSRFYHGSGVTNDDEFRLMYQRAFVLAHNYGFSTNDSGGVHPTIQWDWKTGTPYSVDWTYYDKVYGPMLSGKLTGKHPNAWSLPIGTYSLGVGLWGGFTILGTNPSPIQNWKGVPDIATQNLAKLIVQHWKEKGWPIDKTFAYIFDEPIHKLYYYADTYKLIAKEADSLHKGSPKIRVMITDVPYITYKNQVGHDKLIMVGKVNIWAGAAEQFIPSRMQERQKQGDQVWFYQAGGPPFIGQNDLYSLGPGFRMWFWTAWKYRVNGVFYWADTFWNDARKDMNPFTNQGLGDGTIMYPGEQLHYIGFPDIKGLIPSVRMAQWRRGYEDYRYFTMLTQLGKKRDADQYVNHLVLHALDDGGYLPYWRSPLWQKPGDWSHDPQEWHKTRITMARLIAHLSENQP</sequence>
<feature type="region of interest" description="Disordered" evidence="1">
    <location>
        <begin position="1"/>
        <end position="26"/>
    </location>
</feature>
<protein>
    <submittedName>
        <fullName evidence="3">DUF4091 domain-containing protein</fullName>
    </submittedName>
</protein>
<evidence type="ECO:0000256" key="1">
    <source>
        <dbReference type="SAM" id="MobiDB-lite"/>
    </source>
</evidence>
<reference evidence="3" key="1">
    <citation type="journal article" date="2020" name="mSystems">
        <title>Genome- and Community-Level Interaction Insights into Carbon Utilization and Element Cycling Functions of Hydrothermarchaeota in Hydrothermal Sediment.</title>
        <authorList>
            <person name="Zhou Z."/>
            <person name="Liu Y."/>
            <person name="Xu W."/>
            <person name="Pan J."/>
            <person name="Luo Z.H."/>
            <person name="Li M."/>
        </authorList>
    </citation>
    <scope>NUCLEOTIDE SEQUENCE [LARGE SCALE GENOMIC DNA]</scope>
    <source>
        <strain evidence="3">SpSt-902</strain>
    </source>
</reference>
<accession>A0A7C3LTQ3</accession>
<gene>
    <name evidence="3" type="ORF">ENX03_06530</name>
</gene>
<feature type="compositionally biased region" description="Polar residues" evidence="1">
    <location>
        <begin position="17"/>
        <end position="26"/>
    </location>
</feature>
<proteinExistence type="predicted"/>
<dbReference type="InterPro" id="IPR025150">
    <property type="entry name" value="GH123_cat"/>
</dbReference>